<protein>
    <recommendedName>
        <fullName evidence="4">AB hydrolase-1 domain-containing protein</fullName>
    </recommendedName>
</protein>
<keyword evidence="3" id="KW-1185">Reference proteome</keyword>
<dbReference type="InParanoid" id="H3GWH8"/>
<dbReference type="EnsemblProtists" id="Phyra81833">
    <property type="protein sequence ID" value="Phyra81833"/>
    <property type="gene ID" value="Phyra81833"/>
</dbReference>
<reference evidence="3" key="1">
    <citation type="journal article" date="2006" name="Science">
        <title>Phytophthora genome sequences uncover evolutionary origins and mechanisms of pathogenesis.</title>
        <authorList>
            <person name="Tyler B.M."/>
            <person name="Tripathy S."/>
            <person name="Zhang X."/>
            <person name="Dehal P."/>
            <person name="Jiang R.H."/>
            <person name="Aerts A."/>
            <person name="Arredondo F.D."/>
            <person name="Baxter L."/>
            <person name="Bensasson D."/>
            <person name="Beynon J.L."/>
            <person name="Chapman J."/>
            <person name="Damasceno C.M."/>
            <person name="Dorrance A.E."/>
            <person name="Dou D."/>
            <person name="Dickerman A.W."/>
            <person name="Dubchak I.L."/>
            <person name="Garbelotto M."/>
            <person name="Gijzen M."/>
            <person name="Gordon S.G."/>
            <person name="Govers F."/>
            <person name="Grunwald N.J."/>
            <person name="Huang W."/>
            <person name="Ivors K.L."/>
            <person name="Jones R.W."/>
            <person name="Kamoun S."/>
            <person name="Krampis K."/>
            <person name="Lamour K.H."/>
            <person name="Lee M.K."/>
            <person name="McDonald W.H."/>
            <person name="Medina M."/>
            <person name="Meijer H.J."/>
            <person name="Nordberg E.K."/>
            <person name="Maclean D.J."/>
            <person name="Ospina-Giraldo M.D."/>
            <person name="Morris P.F."/>
            <person name="Phuntumart V."/>
            <person name="Putnam N.H."/>
            <person name="Rash S."/>
            <person name="Rose J.K."/>
            <person name="Sakihama Y."/>
            <person name="Salamov A.A."/>
            <person name="Savidor A."/>
            <person name="Scheuring C.F."/>
            <person name="Smith B.M."/>
            <person name="Sobral B.W."/>
            <person name="Terry A."/>
            <person name="Torto-Alalibo T.A."/>
            <person name="Win J."/>
            <person name="Xu Z."/>
            <person name="Zhang H."/>
            <person name="Grigoriev I.V."/>
            <person name="Rokhsar D.S."/>
            <person name="Boore J.L."/>
        </authorList>
    </citation>
    <scope>NUCLEOTIDE SEQUENCE [LARGE SCALE GENOMIC DNA]</scope>
    <source>
        <strain evidence="3">Pr102</strain>
    </source>
</reference>
<dbReference type="Gene3D" id="3.40.50.1820">
    <property type="entry name" value="alpha/beta hydrolase"/>
    <property type="match status" value="1"/>
</dbReference>
<dbReference type="HOGENOM" id="CLU_028087_0_0_1"/>
<dbReference type="AlphaFoldDB" id="H3GWH8"/>
<dbReference type="Proteomes" id="UP000005238">
    <property type="component" value="Unassembled WGS sequence"/>
</dbReference>
<evidence type="ECO:0000313" key="3">
    <source>
        <dbReference type="Proteomes" id="UP000005238"/>
    </source>
</evidence>
<dbReference type="VEuPathDB" id="FungiDB:KRP22_3082"/>
<organism evidence="2 3">
    <name type="scientific">Phytophthora ramorum</name>
    <name type="common">Sudden oak death agent</name>
    <dbReference type="NCBI Taxonomy" id="164328"/>
    <lineage>
        <taxon>Eukaryota</taxon>
        <taxon>Sar</taxon>
        <taxon>Stramenopiles</taxon>
        <taxon>Oomycota</taxon>
        <taxon>Peronosporomycetes</taxon>
        <taxon>Peronosporales</taxon>
        <taxon>Peronosporaceae</taxon>
        <taxon>Phytophthora</taxon>
    </lineage>
</organism>
<dbReference type="OMA" id="VHFAICA"/>
<evidence type="ECO:0008006" key="4">
    <source>
        <dbReference type="Google" id="ProtNLM"/>
    </source>
</evidence>
<dbReference type="eggNOG" id="ENOG502SI34">
    <property type="taxonomic scope" value="Eukaryota"/>
</dbReference>
<dbReference type="InterPro" id="IPR029058">
    <property type="entry name" value="AB_hydrolase_fold"/>
</dbReference>
<feature type="signal peptide" evidence="1">
    <location>
        <begin position="1"/>
        <end position="20"/>
    </location>
</feature>
<accession>H3GWH8</accession>
<feature type="chain" id="PRO_5003587828" description="AB hydrolase-1 domain-containing protein" evidence="1">
    <location>
        <begin position="21"/>
        <end position="528"/>
    </location>
</feature>
<dbReference type="PANTHER" id="PTHR22538:SF1">
    <property type="entry name" value="VWFD DOMAIN-CONTAINING PROTEIN"/>
    <property type="match status" value="1"/>
</dbReference>
<dbReference type="PANTHER" id="PTHR22538">
    <property type="entry name" value="CILIA- AND FLAGELLA-ASSOCIATED PROTEIN 74"/>
    <property type="match status" value="1"/>
</dbReference>
<sequence length="528" mass="57047">MGRHMRSALAALAFVGSGIAANDAVLPRNRSLETFLVDAPSVKLHVTFKRKSMKLHGQPEFDVFANPVVSANGASVLYDGYATFEEDDSTFTYSYVNGSGYLSTKDGDRENVQCISSSTLPFNSILPALNDATPIPSATIGDETIECPSGNLFKTNFGGTHFAICASGKSGFAAYSSDMTIDVEYLENSVSISKPTLSCAAVGKEASVSPTALALLTGKEVPASSTRNLKAAEHMAMESSSCTCKSTPRPCVFFHGIGNYNEMEELQDTPKKAGGRMGNMNAHAPCCTEVKYAILNTMNHSWRSASLQQKFCDRALRLSDTSDVDLGVIKDTVVVTHSMAGLIMSMALAAGRCSFGEGSSWVAISSPMMGSMASDYFQDYCSDKYTSFVTDLLDIFGQCPMPVSRRSIVYQNEKYASKELNAAYVAAQEAYAGNVSAAMCGDNPNGIFSQYEAIMLLAAKLVPHKSPENDGLVEFQSCAIGLDESQFGKSYKDKFYRPELNHADTVFLTGDGYFKDSQKPVKWFECLL</sequence>
<keyword evidence="1" id="KW-0732">Signal</keyword>
<dbReference type="EMBL" id="DS566061">
    <property type="status" value="NOT_ANNOTATED_CDS"/>
    <property type="molecule type" value="Genomic_DNA"/>
</dbReference>
<name>H3GWH8_PHYRM</name>
<reference evidence="2" key="2">
    <citation type="submission" date="2015-06" db="UniProtKB">
        <authorList>
            <consortium name="EnsemblProtists"/>
        </authorList>
    </citation>
    <scope>IDENTIFICATION</scope>
    <source>
        <strain evidence="2">Pr102</strain>
    </source>
</reference>
<evidence type="ECO:0000313" key="2">
    <source>
        <dbReference type="EnsemblProtists" id="Phyra81833"/>
    </source>
</evidence>
<dbReference type="VEuPathDB" id="FungiDB:KRP23_9134"/>
<dbReference type="VEuPathDB" id="FungiDB:KRP23_3682"/>
<evidence type="ECO:0000256" key="1">
    <source>
        <dbReference type="SAM" id="SignalP"/>
    </source>
</evidence>
<proteinExistence type="predicted"/>